<gene>
    <name evidence="2" type="ORF">LTRI10_LOCUS46108</name>
</gene>
<dbReference type="EMBL" id="OZ034821">
    <property type="protein sequence ID" value="CAL1406377.1"/>
    <property type="molecule type" value="Genomic_DNA"/>
</dbReference>
<feature type="compositionally biased region" description="Basic and acidic residues" evidence="1">
    <location>
        <begin position="15"/>
        <end position="28"/>
    </location>
</feature>
<protein>
    <submittedName>
        <fullName evidence="2">Uncharacterized protein</fullName>
    </submittedName>
</protein>
<dbReference type="Proteomes" id="UP001497516">
    <property type="component" value="Chromosome 8"/>
</dbReference>
<dbReference type="AlphaFoldDB" id="A0AAV2G884"/>
<evidence type="ECO:0000313" key="3">
    <source>
        <dbReference type="Proteomes" id="UP001497516"/>
    </source>
</evidence>
<name>A0AAV2G884_9ROSI</name>
<sequence length="102" mass="10987">MQPPTPTIHKQGRRSLKETQDGDTKKPNPDGGLVKANADPPATDLGGPKAFIMTTICKRIFRIEGQPMVKLRGGSMSSSSSNCVQAKATSAKHQNLQGETRR</sequence>
<reference evidence="2 3" key="1">
    <citation type="submission" date="2024-04" db="EMBL/GenBank/DDBJ databases">
        <authorList>
            <person name="Fracassetti M."/>
        </authorList>
    </citation>
    <scope>NUCLEOTIDE SEQUENCE [LARGE SCALE GENOMIC DNA]</scope>
</reference>
<feature type="region of interest" description="Disordered" evidence="1">
    <location>
        <begin position="1"/>
        <end position="47"/>
    </location>
</feature>
<proteinExistence type="predicted"/>
<keyword evidence="3" id="KW-1185">Reference proteome</keyword>
<accession>A0AAV2G884</accession>
<feature type="compositionally biased region" description="Polar residues" evidence="1">
    <location>
        <begin position="82"/>
        <end position="102"/>
    </location>
</feature>
<evidence type="ECO:0000313" key="2">
    <source>
        <dbReference type="EMBL" id="CAL1406377.1"/>
    </source>
</evidence>
<organism evidence="2 3">
    <name type="scientific">Linum trigynum</name>
    <dbReference type="NCBI Taxonomy" id="586398"/>
    <lineage>
        <taxon>Eukaryota</taxon>
        <taxon>Viridiplantae</taxon>
        <taxon>Streptophyta</taxon>
        <taxon>Embryophyta</taxon>
        <taxon>Tracheophyta</taxon>
        <taxon>Spermatophyta</taxon>
        <taxon>Magnoliopsida</taxon>
        <taxon>eudicotyledons</taxon>
        <taxon>Gunneridae</taxon>
        <taxon>Pentapetalae</taxon>
        <taxon>rosids</taxon>
        <taxon>fabids</taxon>
        <taxon>Malpighiales</taxon>
        <taxon>Linaceae</taxon>
        <taxon>Linum</taxon>
    </lineage>
</organism>
<evidence type="ECO:0000256" key="1">
    <source>
        <dbReference type="SAM" id="MobiDB-lite"/>
    </source>
</evidence>
<feature type="region of interest" description="Disordered" evidence="1">
    <location>
        <begin position="71"/>
        <end position="102"/>
    </location>
</feature>